<dbReference type="PANTHER" id="PTHR23236">
    <property type="entry name" value="EUKARYOTIC TRANSLATION INITIATION FACTOR 4B/4H"/>
    <property type="match status" value="1"/>
</dbReference>
<gene>
    <name evidence="8" type="ORF">Bathy01g01660</name>
</gene>
<reference evidence="8 9" key="1">
    <citation type="submission" date="2011-10" db="EMBL/GenBank/DDBJ databases">
        <authorList>
            <person name="Genoscope - CEA"/>
        </authorList>
    </citation>
    <scope>NUCLEOTIDE SEQUENCE [LARGE SCALE GENOMIC DNA]</scope>
    <source>
        <strain evidence="8 9">RCC 1105</strain>
    </source>
</reference>
<evidence type="ECO:0000256" key="2">
    <source>
        <dbReference type="ARBA" id="ARBA00007077"/>
    </source>
</evidence>
<keyword evidence="9" id="KW-1185">Reference proteome</keyword>
<evidence type="ECO:0000313" key="9">
    <source>
        <dbReference type="Proteomes" id="UP000198341"/>
    </source>
</evidence>
<keyword evidence="3 5" id="KW-0694">RNA-binding</keyword>
<dbReference type="InterPro" id="IPR012677">
    <property type="entry name" value="Nucleotide-bd_a/b_plait_sf"/>
</dbReference>
<dbReference type="InterPro" id="IPR035979">
    <property type="entry name" value="RBD_domain_sf"/>
</dbReference>
<organism evidence="8 9">
    <name type="scientific">Bathycoccus prasinos</name>
    <dbReference type="NCBI Taxonomy" id="41875"/>
    <lineage>
        <taxon>Eukaryota</taxon>
        <taxon>Viridiplantae</taxon>
        <taxon>Chlorophyta</taxon>
        <taxon>Mamiellophyceae</taxon>
        <taxon>Mamiellales</taxon>
        <taxon>Bathycoccaceae</taxon>
        <taxon>Bathycoccus</taxon>
    </lineage>
</organism>
<feature type="region of interest" description="Disordered" evidence="6">
    <location>
        <begin position="1"/>
        <end position="89"/>
    </location>
</feature>
<sequence length="447" mass="49254">MRKAKRVSSKKNREEEEELNEKKKRRDKSILAGKTDAKMRLLHADDREDETMSDSDEFYEQNQGAAAAAKKSNVNAKKKEKSEEEMHEELKRTMFVGNVPTKTKAKELVSFFKEMLLSSSSSSSKSEKKTKKTKAEVVSARIRSVPLKKSADEKDAKVPVRAKILGSLGKRKKDTENSGSINEASKSGCTAYVVWKREKDCERAVKKGNMQKFNGHTLRVDFAAKSSQTTKGGKGDDGSGVTYDRTKSVFIGNLPFDVSDEEVIEIFTKNKEYKELKTELEAVRVVRDKATRTGKGIAFVLFKSVKAARTALLLDGFEMGKRELRVTKVGVVAPKRGNEVTKSRERGGKASNNFSKKDTKNGSHENNNNNANNNKRKINSWEGGRSAKGNKAAKFEKKKSPTASALGDGKGKSAAFVGAKKKRASSSAGGKKRPAVALRKAKMKAGL</sequence>
<evidence type="ECO:0000256" key="5">
    <source>
        <dbReference type="PROSITE-ProRule" id="PRU00176"/>
    </source>
</evidence>
<keyword evidence="4" id="KW-0539">Nucleus</keyword>
<feature type="compositionally biased region" description="Basic and acidic residues" evidence="6">
    <location>
        <begin position="336"/>
        <end position="348"/>
    </location>
</feature>
<evidence type="ECO:0000256" key="4">
    <source>
        <dbReference type="ARBA" id="ARBA00023242"/>
    </source>
</evidence>
<feature type="region of interest" description="Disordered" evidence="6">
    <location>
        <begin position="335"/>
        <end position="447"/>
    </location>
</feature>
<evidence type="ECO:0000256" key="6">
    <source>
        <dbReference type="SAM" id="MobiDB-lite"/>
    </source>
</evidence>
<dbReference type="GO" id="GO:0003723">
    <property type="term" value="F:RNA binding"/>
    <property type="evidence" value="ECO:0007669"/>
    <property type="project" value="UniProtKB-UniRule"/>
</dbReference>
<feature type="compositionally biased region" description="Basic and acidic residues" evidence="6">
    <location>
        <begin position="80"/>
        <end position="89"/>
    </location>
</feature>
<accession>K8E8V2</accession>
<feature type="domain" description="RRM" evidence="7">
    <location>
        <begin position="92"/>
        <end position="225"/>
    </location>
</feature>
<dbReference type="AlphaFoldDB" id="K8E8V2"/>
<dbReference type="OrthoDB" id="498803at2759"/>
<feature type="compositionally biased region" description="Basic residues" evidence="6">
    <location>
        <begin position="419"/>
        <end position="447"/>
    </location>
</feature>
<protein>
    <recommendedName>
        <fullName evidence="7">RRM domain-containing protein</fullName>
    </recommendedName>
</protein>
<evidence type="ECO:0000256" key="3">
    <source>
        <dbReference type="ARBA" id="ARBA00022884"/>
    </source>
</evidence>
<dbReference type="Pfam" id="PF00076">
    <property type="entry name" value="RRM_1"/>
    <property type="match status" value="1"/>
</dbReference>
<dbReference type="KEGG" id="bpg:Bathy01g01660"/>
<dbReference type="Gene3D" id="3.30.70.330">
    <property type="match status" value="2"/>
</dbReference>
<dbReference type="STRING" id="41875.K8E8V2"/>
<dbReference type="GeneID" id="19017901"/>
<dbReference type="RefSeq" id="XP_007515125.1">
    <property type="nucleotide sequence ID" value="XM_007515063.1"/>
</dbReference>
<comment type="similarity">
    <text evidence="2">Belongs to the RRM RBM34 family.</text>
</comment>
<feature type="compositionally biased region" description="Low complexity" evidence="6">
    <location>
        <begin position="65"/>
        <end position="75"/>
    </location>
</feature>
<dbReference type="SUPFAM" id="SSF54928">
    <property type="entry name" value="RNA-binding domain, RBD"/>
    <property type="match status" value="2"/>
</dbReference>
<name>K8E8V2_9CHLO</name>
<dbReference type="SMART" id="SM00360">
    <property type="entry name" value="RRM"/>
    <property type="match status" value="2"/>
</dbReference>
<proteinExistence type="inferred from homology"/>
<dbReference type="eggNOG" id="KOG0118">
    <property type="taxonomic scope" value="Eukaryota"/>
</dbReference>
<evidence type="ECO:0000256" key="1">
    <source>
        <dbReference type="ARBA" id="ARBA00004604"/>
    </source>
</evidence>
<dbReference type="PROSITE" id="PS50102">
    <property type="entry name" value="RRM"/>
    <property type="match status" value="2"/>
</dbReference>
<dbReference type="InterPro" id="IPR000504">
    <property type="entry name" value="RRM_dom"/>
</dbReference>
<feature type="domain" description="RRM" evidence="7">
    <location>
        <begin position="247"/>
        <end position="331"/>
    </location>
</feature>
<dbReference type="PANTHER" id="PTHR23236:SF25">
    <property type="entry name" value="RNA-BINDING PROTEIN 34"/>
    <property type="match status" value="1"/>
</dbReference>
<evidence type="ECO:0000259" key="7">
    <source>
        <dbReference type="PROSITE" id="PS50102"/>
    </source>
</evidence>
<feature type="region of interest" description="Disordered" evidence="6">
    <location>
        <begin position="117"/>
        <end position="137"/>
    </location>
</feature>
<dbReference type="Proteomes" id="UP000198341">
    <property type="component" value="Chromosome 1"/>
</dbReference>
<feature type="compositionally biased region" description="Basic residues" evidence="6">
    <location>
        <begin position="1"/>
        <end position="10"/>
    </location>
</feature>
<dbReference type="GO" id="GO:0005730">
    <property type="term" value="C:nucleolus"/>
    <property type="evidence" value="ECO:0007669"/>
    <property type="project" value="UniProtKB-SubCell"/>
</dbReference>
<evidence type="ECO:0000313" key="8">
    <source>
        <dbReference type="EMBL" id="CCO14004.1"/>
    </source>
</evidence>
<dbReference type="EMBL" id="FO082278">
    <property type="protein sequence ID" value="CCO14004.1"/>
    <property type="molecule type" value="Genomic_DNA"/>
</dbReference>
<feature type="compositionally biased region" description="Basic and acidic residues" evidence="6">
    <location>
        <begin position="35"/>
        <end position="46"/>
    </location>
</feature>
<comment type="subcellular location">
    <subcellularLocation>
        <location evidence="1">Nucleus</location>
        <location evidence="1">Nucleolus</location>
    </subcellularLocation>
</comment>
<feature type="compositionally biased region" description="Acidic residues" evidence="6">
    <location>
        <begin position="47"/>
        <end position="59"/>
    </location>
</feature>